<organism evidence="2 3">
    <name type="scientific">Protopolystoma xenopodis</name>
    <dbReference type="NCBI Taxonomy" id="117903"/>
    <lineage>
        <taxon>Eukaryota</taxon>
        <taxon>Metazoa</taxon>
        <taxon>Spiralia</taxon>
        <taxon>Lophotrochozoa</taxon>
        <taxon>Platyhelminthes</taxon>
        <taxon>Monogenea</taxon>
        <taxon>Polyopisthocotylea</taxon>
        <taxon>Polystomatidea</taxon>
        <taxon>Polystomatidae</taxon>
        <taxon>Protopolystoma</taxon>
    </lineage>
</organism>
<comment type="caution">
    <text evidence="2">The sequence shown here is derived from an EMBL/GenBank/DDBJ whole genome shotgun (WGS) entry which is preliminary data.</text>
</comment>
<gene>
    <name evidence="2" type="ORF">PXEA_LOCUS11521</name>
</gene>
<dbReference type="AlphaFoldDB" id="A0A3S5BAX7"/>
<sequence>MFMGSFPQSTRTNTRSPQVTKQVTTTYFLSFESSVSYTSCRNMCLQDNCNHRLTAPSNDTTSSTVWQYRVGLGGPATASSAGRGQSLQTPPQAPSSTDFSKAETTKTTSLSDGKVAGELKRSRNEGSTLSEDVDLRFKAGSSYQIVERWTHIEVRHRWTAGEYP</sequence>
<feature type="region of interest" description="Disordered" evidence="1">
    <location>
        <begin position="74"/>
        <end position="129"/>
    </location>
</feature>
<evidence type="ECO:0000313" key="3">
    <source>
        <dbReference type="Proteomes" id="UP000784294"/>
    </source>
</evidence>
<name>A0A3S5BAX7_9PLAT</name>
<evidence type="ECO:0000313" key="2">
    <source>
        <dbReference type="EMBL" id="VEL18081.1"/>
    </source>
</evidence>
<reference evidence="2" key="1">
    <citation type="submission" date="2018-11" db="EMBL/GenBank/DDBJ databases">
        <authorList>
            <consortium name="Pathogen Informatics"/>
        </authorList>
    </citation>
    <scope>NUCLEOTIDE SEQUENCE</scope>
</reference>
<feature type="compositionally biased region" description="Basic and acidic residues" evidence="1">
    <location>
        <begin position="115"/>
        <end position="124"/>
    </location>
</feature>
<evidence type="ECO:0000256" key="1">
    <source>
        <dbReference type="SAM" id="MobiDB-lite"/>
    </source>
</evidence>
<feature type="compositionally biased region" description="Polar residues" evidence="1">
    <location>
        <begin position="77"/>
        <end position="99"/>
    </location>
</feature>
<proteinExistence type="predicted"/>
<protein>
    <submittedName>
        <fullName evidence="2">Uncharacterized protein</fullName>
    </submittedName>
</protein>
<keyword evidence="3" id="KW-1185">Reference proteome</keyword>
<dbReference type="EMBL" id="CAAALY010035573">
    <property type="protein sequence ID" value="VEL18081.1"/>
    <property type="molecule type" value="Genomic_DNA"/>
</dbReference>
<accession>A0A3S5BAX7</accession>
<dbReference type="Proteomes" id="UP000784294">
    <property type="component" value="Unassembled WGS sequence"/>
</dbReference>